<keyword evidence="3 5" id="KW-1133">Transmembrane helix</keyword>
<evidence type="ECO:0000256" key="5">
    <source>
        <dbReference type="SAM" id="Phobius"/>
    </source>
</evidence>
<evidence type="ECO:0000256" key="1">
    <source>
        <dbReference type="ARBA" id="ARBA00004141"/>
    </source>
</evidence>
<organism evidence="6 7">
    <name type="scientific">Aquimarina muelleri</name>
    <dbReference type="NCBI Taxonomy" id="279356"/>
    <lineage>
        <taxon>Bacteria</taxon>
        <taxon>Pseudomonadati</taxon>
        <taxon>Bacteroidota</taxon>
        <taxon>Flavobacteriia</taxon>
        <taxon>Flavobacteriales</taxon>
        <taxon>Flavobacteriaceae</taxon>
        <taxon>Aquimarina</taxon>
    </lineage>
</organism>
<evidence type="ECO:0000313" key="6">
    <source>
        <dbReference type="EMBL" id="GGX26794.1"/>
    </source>
</evidence>
<evidence type="ECO:0000313" key="7">
    <source>
        <dbReference type="Proteomes" id="UP000601108"/>
    </source>
</evidence>
<name>A0A918N407_9FLAO</name>
<keyword evidence="7" id="KW-1185">Reference proteome</keyword>
<sequence length="205" mass="23330">MDDKFSDKIELMKKEKIIFWSATVIIALFEGVMPLLTSQTELAKEGIKHLGYPEYFGNALVVFKVLGVLALIIPQVPNRIKEWAYAGFTFNFLFATISHLTIEGLNAQSFFPLIVLGILAVSYIYYHKLNSKNNQMSFKTYIKNIEDKTGKIAEDFQTLAEQKGFTKNGELAVKATEITNWLKEEFELGHGHAMAMYAYIKGKRE</sequence>
<evidence type="ECO:0000256" key="3">
    <source>
        <dbReference type="ARBA" id="ARBA00022989"/>
    </source>
</evidence>
<dbReference type="InterPro" id="IPR025629">
    <property type="entry name" value="DUF4287"/>
</dbReference>
<proteinExistence type="predicted"/>
<dbReference type="EMBL" id="BMWS01000022">
    <property type="protein sequence ID" value="GGX26794.1"/>
    <property type="molecule type" value="Genomic_DNA"/>
</dbReference>
<keyword evidence="2 5" id="KW-0812">Transmembrane</keyword>
<keyword evidence="4 5" id="KW-0472">Membrane</keyword>
<feature type="transmembrane region" description="Helical" evidence="5">
    <location>
        <begin position="83"/>
        <end position="102"/>
    </location>
</feature>
<dbReference type="InterPro" id="IPR032808">
    <property type="entry name" value="DoxX"/>
</dbReference>
<dbReference type="Pfam" id="PF14117">
    <property type="entry name" value="DUF4287"/>
    <property type="match status" value="1"/>
</dbReference>
<gene>
    <name evidence="6" type="ORF">GCM10007384_29980</name>
</gene>
<feature type="transmembrane region" description="Helical" evidence="5">
    <location>
        <begin position="17"/>
        <end position="36"/>
    </location>
</feature>
<feature type="transmembrane region" description="Helical" evidence="5">
    <location>
        <begin position="56"/>
        <end position="76"/>
    </location>
</feature>
<dbReference type="GO" id="GO:0016020">
    <property type="term" value="C:membrane"/>
    <property type="evidence" value="ECO:0007669"/>
    <property type="project" value="UniProtKB-SubCell"/>
</dbReference>
<comment type="subcellular location">
    <subcellularLocation>
        <location evidence="1">Membrane</location>
        <topology evidence="1">Multi-pass membrane protein</topology>
    </subcellularLocation>
</comment>
<feature type="transmembrane region" description="Helical" evidence="5">
    <location>
        <begin position="108"/>
        <end position="126"/>
    </location>
</feature>
<evidence type="ECO:0008006" key="8">
    <source>
        <dbReference type="Google" id="ProtNLM"/>
    </source>
</evidence>
<dbReference type="AlphaFoldDB" id="A0A918N407"/>
<accession>A0A918N407</accession>
<dbReference type="Pfam" id="PF13564">
    <property type="entry name" value="DoxX_2"/>
    <property type="match status" value="1"/>
</dbReference>
<dbReference type="Proteomes" id="UP000601108">
    <property type="component" value="Unassembled WGS sequence"/>
</dbReference>
<evidence type="ECO:0000256" key="2">
    <source>
        <dbReference type="ARBA" id="ARBA00022692"/>
    </source>
</evidence>
<reference evidence="6 7" key="1">
    <citation type="journal article" date="2014" name="Int. J. Syst. Evol. Microbiol.">
        <title>Complete genome sequence of Corynebacterium casei LMG S-19264T (=DSM 44701T), isolated from a smear-ripened cheese.</title>
        <authorList>
            <consortium name="US DOE Joint Genome Institute (JGI-PGF)"/>
            <person name="Walter F."/>
            <person name="Albersmeier A."/>
            <person name="Kalinowski J."/>
            <person name="Ruckert C."/>
        </authorList>
    </citation>
    <scope>NUCLEOTIDE SEQUENCE [LARGE SCALE GENOMIC DNA]</scope>
    <source>
        <strain evidence="6 7">KCTC 12285</strain>
    </source>
</reference>
<evidence type="ECO:0000256" key="4">
    <source>
        <dbReference type="ARBA" id="ARBA00023136"/>
    </source>
</evidence>
<comment type="caution">
    <text evidence="6">The sequence shown here is derived from an EMBL/GenBank/DDBJ whole genome shotgun (WGS) entry which is preliminary data.</text>
</comment>
<protein>
    <recommendedName>
        <fullName evidence="8">DoxX-like family protein</fullName>
    </recommendedName>
</protein>